<dbReference type="InterPro" id="IPR036572">
    <property type="entry name" value="Doublecortin_dom_sf"/>
</dbReference>
<dbReference type="PROSITE" id="PS51490">
    <property type="entry name" value="KHA"/>
    <property type="match status" value="1"/>
</dbReference>
<feature type="non-terminal residue" evidence="2">
    <location>
        <position position="1"/>
    </location>
</feature>
<dbReference type="Pfam" id="PF11834">
    <property type="entry name" value="KHA"/>
    <property type="match status" value="1"/>
</dbReference>
<feature type="domain" description="KHA" evidence="1">
    <location>
        <begin position="4"/>
        <end position="74"/>
    </location>
</feature>
<dbReference type="AlphaFoldDB" id="A0A4Y2Q5W0"/>
<dbReference type="EMBL" id="BGPR01013178">
    <property type="protein sequence ID" value="GBN59555.1"/>
    <property type="molecule type" value="Genomic_DNA"/>
</dbReference>
<proteinExistence type="predicted"/>
<gene>
    <name evidence="2" type="ORF">AVEN_248750_1</name>
</gene>
<dbReference type="CDD" id="cd17073">
    <property type="entry name" value="KHA"/>
    <property type="match status" value="1"/>
</dbReference>
<dbReference type="GO" id="GO:0035556">
    <property type="term" value="P:intracellular signal transduction"/>
    <property type="evidence" value="ECO:0007669"/>
    <property type="project" value="InterPro"/>
</dbReference>
<name>A0A4Y2Q5W0_ARAVE</name>
<evidence type="ECO:0000259" key="1">
    <source>
        <dbReference type="PROSITE" id="PS51490"/>
    </source>
</evidence>
<evidence type="ECO:0000313" key="2">
    <source>
        <dbReference type="EMBL" id="GBN59555.1"/>
    </source>
</evidence>
<dbReference type="Proteomes" id="UP000499080">
    <property type="component" value="Unassembled WGS sequence"/>
</dbReference>
<reference evidence="2 3" key="1">
    <citation type="journal article" date="2019" name="Sci. Rep.">
        <title>Orb-weaving spider Araneus ventricosus genome elucidates the spidroin gene catalogue.</title>
        <authorList>
            <person name="Kono N."/>
            <person name="Nakamura H."/>
            <person name="Ohtoshi R."/>
            <person name="Moran D.A.P."/>
            <person name="Shinohara A."/>
            <person name="Yoshida Y."/>
            <person name="Fujiwara M."/>
            <person name="Mori M."/>
            <person name="Tomita M."/>
            <person name="Arakawa K."/>
        </authorList>
    </citation>
    <scope>NUCLEOTIDE SEQUENCE [LARGE SCALE GENOMIC DNA]</scope>
</reference>
<dbReference type="InterPro" id="IPR021789">
    <property type="entry name" value="KHA_dom"/>
</dbReference>
<comment type="caution">
    <text evidence="2">The sequence shown here is derived from an EMBL/GenBank/DDBJ whole genome shotgun (WGS) entry which is preliminary data.</text>
</comment>
<evidence type="ECO:0000313" key="3">
    <source>
        <dbReference type="Proteomes" id="UP000499080"/>
    </source>
</evidence>
<organism evidence="2 3">
    <name type="scientific">Araneus ventricosus</name>
    <name type="common">Orbweaver spider</name>
    <name type="synonym">Epeira ventricosa</name>
    <dbReference type="NCBI Taxonomy" id="182803"/>
    <lineage>
        <taxon>Eukaryota</taxon>
        <taxon>Metazoa</taxon>
        <taxon>Ecdysozoa</taxon>
        <taxon>Arthropoda</taxon>
        <taxon>Chelicerata</taxon>
        <taxon>Arachnida</taxon>
        <taxon>Araneae</taxon>
        <taxon>Araneomorphae</taxon>
        <taxon>Entelegynae</taxon>
        <taxon>Araneoidea</taxon>
        <taxon>Araneidae</taxon>
        <taxon>Araneus</taxon>
    </lineage>
</organism>
<keyword evidence="3" id="KW-1185">Reference proteome</keyword>
<sequence length="74" mass="8236">VMKRVIIFKNGYSVDGKTIELPDSLENLLATASKKLNIEAKLLFTTQGGEIDDINLIRDDELLYVSSGEPYMGM</sequence>
<dbReference type="SUPFAM" id="SSF89837">
    <property type="entry name" value="Doublecortin (DC)"/>
    <property type="match status" value="1"/>
</dbReference>
<dbReference type="OrthoDB" id="9999986at2759"/>
<accession>A0A4Y2Q5W0</accession>
<protein>
    <recommendedName>
        <fullName evidence="1">KHA domain-containing protein</fullName>
    </recommendedName>
</protein>